<organism evidence="1 2">
    <name type="scientific">Gimesia chilikensis</name>
    <dbReference type="NCBI Taxonomy" id="2605989"/>
    <lineage>
        <taxon>Bacteria</taxon>
        <taxon>Pseudomonadati</taxon>
        <taxon>Planctomycetota</taxon>
        <taxon>Planctomycetia</taxon>
        <taxon>Planctomycetales</taxon>
        <taxon>Planctomycetaceae</taxon>
        <taxon>Gimesia</taxon>
    </lineage>
</organism>
<accession>A0A517PNQ9</accession>
<proteinExistence type="predicted"/>
<dbReference type="EMBL" id="CP036266">
    <property type="protein sequence ID" value="QDT21010.1"/>
    <property type="molecule type" value="Genomic_DNA"/>
</dbReference>
<dbReference type="InterPro" id="IPR035948">
    <property type="entry name" value="YwqG-like_sf"/>
</dbReference>
<dbReference type="AlphaFoldDB" id="A0A517PNQ9"/>
<dbReference type="SUPFAM" id="SSF103032">
    <property type="entry name" value="Hypothetical protein YwqG"/>
    <property type="match status" value="1"/>
</dbReference>
<dbReference type="Proteomes" id="UP000320421">
    <property type="component" value="Chromosome"/>
</dbReference>
<dbReference type="Gene3D" id="2.30.320.10">
    <property type="entry name" value="YwqG-like"/>
    <property type="match status" value="1"/>
</dbReference>
<protein>
    <recommendedName>
        <fullName evidence="3">DUF1963 domain-containing protein</fullName>
    </recommendedName>
</protein>
<keyword evidence="2" id="KW-1185">Reference proteome</keyword>
<reference evidence="1 2" key="1">
    <citation type="submission" date="2019-02" db="EMBL/GenBank/DDBJ databases">
        <title>Deep-cultivation of Planctomycetes and their phenomic and genomic characterization uncovers novel biology.</title>
        <authorList>
            <person name="Wiegand S."/>
            <person name="Jogler M."/>
            <person name="Boedeker C."/>
            <person name="Pinto D."/>
            <person name="Vollmers J."/>
            <person name="Rivas-Marin E."/>
            <person name="Kohn T."/>
            <person name="Peeters S.H."/>
            <person name="Heuer A."/>
            <person name="Rast P."/>
            <person name="Oberbeckmann S."/>
            <person name="Bunk B."/>
            <person name="Jeske O."/>
            <person name="Meyerdierks A."/>
            <person name="Storesund J.E."/>
            <person name="Kallscheuer N."/>
            <person name="Luecker S."/>
            <person name="Lage O.M."/>
            <person name="Pohl T."/>
            <person name="Merkel B.J."/>
            <person name="Hornburger P."/>
            <person name="Mueller R.-W."/>
            <person name="Bruemmer F."/>
            <person name="Labrenz M."/>
            <person name="Spormann A.M."/>
            <person name="Op den Camp H."/>
            <person name="Overmann J."/>
            <person name="Amann R."/>
            <person name="Jetten M.S.M."/>
            <person name="Mascher T."/>
            <person name="Medema M.H."/>
            <person name="Devos D.P."/>
            <person name="Kaster A.-K."/>
            <person name="Ovreas L."/>
            <person name="Rohde M."/>
            <person name="Galperin M.Y."/>
            <person name="Jogler C."/>
        </authorList>
    </citation>
    <scope>NUCLEOTIDE SEQUENCE [LARGE SCALE GENOMIC DNA]</scope>
    <source>
        <strain evidence="1 2">HG66A1</strain>
    </source>
</reference>
<gene>
    <name evidence="1" type="ORF">HG66A1_28030</name>
</gene>
<dbReference type="OrthoDB" id="282855at2"/>
<evidence type="ECO:0000313" key="2">
    <source>
        <dbReference type="Proteomes" id="UP000320421"/>
    </source>
</evidence>
<evidence type="ECO:0008006" key="3">
    <source>
        <dbReference type="Google" id="ProtNLM"/>
    </source>
</evidence>
<name>A0A517PNQ9_9PLAN</name>
<evidence type="ECO:0000313" key="1">
    <source>
        <dbReference type="EMBL" id="QDT21010.1"/>
    </source>
</evidence>
<dbReference type="RefSeq" id="WP_145184637.1">
    <property type="nucleotide sequence ID" value="NZ_CP036266.1"/>
</dbReference>
<sequence>MDKANLLPEFRVSLERVKEGEEAYPKGEDIPHYEYQGQRTKLGGSPDWIQGNEEEWPGCPHCKNKMRFVAQIDSVEHDWNSNPHRVDSLSEDQKWMFGDVGMIFVFFCFECLETISVFECG</sequence>